<evidence type="ECO:0000313" key="2">
    <source>
        <dbReference type="EMBL" id="MDA7027830.1"/>
    </source>
</evidence>
<organism evidence="2 3">
    <name type="scientific">Bacillus changyiensis</name>
    <dbReference type="NCBI Taxonomy" id="3004103"/>
    <lineage>
        <taxon>Bacteria</taxon>
        <taxon>Bacillati</taxon>
        <taxon>Bacillota</taxon>
        <taxon>Bacilli</taxon>
        <taxon>Bacillales</taxon>
        <taxon>Bacillaceae</taxon>
        <taxon>Bacillus</taxon>
    </lineage>
</organism>
<accession>A0ABT4X6A5</accession>
<dbReference type="RefSeq" id="WP_271341648.1">
    <property type="nucleotide sequence ID" value="NZ_JAQKAB010000010.1"/>
</dbReference>
<name>A0ABT4X6A5_9BACI</name>
<proteinExistence type="predicted"/>
<keyword evidence="1" id="KW-0732">Signal</keyword>
<dbReference type="Proteomes" id="UP001211894">
    <property type="component" value="Unassembled WGS sequence"/>
</dbReference>
<evidence type="ECO:0008006" key="4">
    <source>
        <dbReference type="Google" id="ProtNLM"/>
    </source>
</evidence>
<protein>
    <recommendedName>
        <fullName evidence="4">Lipoprotein</fullName>
    </recommendedName>
</protein>
<comment type="caution">
    <text evidence="2">The sequence shown here is derived from an EMBL/GenBank/DDBJ whole genome shotgun (WGS) entry which is preliminary data.</text>
</comment>
<evidence type="ECO:0000313" key="3">
    <source>
        <dbReference type="Proteomes" id="UP001211894"/>
    </source>
</evidence>
<reference evidence="2 3" key="1">
    <citation type="submission" date="2023-01" db="EMBL/GenBank/DDBJ databases">
        <title>Bacillus changyiensis sp. nov., isolated from a coastal deposit.</title>
        <authorList>
            <person name="Xiao G."/>
            <person name="Lai Q."/>
            <person name="Hu Z."/>
            <person name="Shao Z."/>
        </authorList>
    </citation>
    <scope>NUCLEOTIDE SEQUENCE [LARGE SCALE GENOMIC DNA]</scope>
    <source>
        <strain evidence="2 3">CLL-7-23</strain>
    </source>
</reference>
<feature type="signal peptide" evidence="1">
    <location>
        <begin position="1"/>
        <end position="19"/>
    </location>
</feature>
<dbReference type="PROSITE" id="PS51257">
    <property type="entry name" value="PROKAR_LIPOPROTEIN"/>
    <property type="match status" value="1"/>
</dbReference>
<keyword evidence="3" id="KW-1185">Reference proteome</keyword>
<sequence length="325" mass="36555">MKKNWLLFLLSSVLVFALAACQQDGPKLKETYTSAYKKLMNAETYEFSSDIGLKVDVSNLSGAEDQKAADMINNAKLTISGKTNTKTKQSEVVFKGKINVMGKPMNFDIPVYMDEKKQIGYIKLDSIIENFGPIIGSKLGLDVTKLKGKYLEIPLDEMKTASKETEKMQNDLVKTLQKVVDSISDDKFEKEDLTDKEKKQGATQKITVSFQDEKIKDIMMKMMDTVKQTTGGTTNKEDLEKVKFENFKVTSTFDDKDNFLTQDLSMKMAFDQKDYPKSFTITTSTSYKNINGKVTFSAKPKKDEIVTMSELQGMPANGMMQPSGF</sequence>
<gene>
    <name evidence="2" type="ORF">PJ311_14720</name>
</gene>
<evidence type="ECO:0000256" key="1">
    <source>
        <dbReference type="SAM" id="SignalP"/>
    </source>
</evidence>
<dbReference type="EMBL" id="JAQKAB010000010">
    <property type="protein sequence ID" value="MDA7027830.1"/>
    <property type="molecule type" value="Genomic_DNA"/>
</dbReference>
<feature type="chain" id="PRO_5045683671" description="Lipoprotein" evidence="1">
    <location>
        <begin position="20"/>
        <end position="325"/>
    </location>
</feature>